<keyword evidence="2" id="KW-1185">Reference proteome</keyword>
<proteinExistence type="predicted"/>
<gene>
    <name evidence="1" type="ORF">NUW54_g10550</name>
</gene>
<dbReference type="Proteomes" id="UP001144978">
    <property type="component" value="Unassembled WGS sequence"/>
</dbReference>
<name>A0ACC1NY67_9APHY</name>
<sequence>MVQCGFRGLLQGNLGSRAFDVRRHINPALVARTYCVWGSVLMTAAGARVFGDERGELWTRLFDLLLNPTLAARTEAAGERRARGAARGDGGVAPGELQSREQQPEGFVEEGRPGRTGRQGRAVSPYATIDFVSSSPARRLTRARAWSLATSTSVRSHHDVDIVLLTMIHTSFPFQIPPTSTYPL</sequence>
<reference evidence="1" key="1">
    <citation type="submission" date="2022-08" db="EMBL/GenBank/DDBJ databases">
        <title>Genome Sequence of Pycnoporus sanguineus.</title>
        <authorList>
            <person name="Buettner E."/>
        </authorList>
    </citation>
    <scope>NUCLEOTIDE SEQUENCE</scope>
    <source>
        <strain evidence="1">CG-C14</strain>
    </source>
</reference>
<evidence type="ECO:0000313" key="1">
    <source>
        <dbReference type="EMBL" id="KAJ2984230.1"/>
    </source>
</evidence>
<evidence type="ECO:0000313" key="2">
    <source>
        <dbReference type="Proteomes" id="UP001144978"/>
    </source>
</evidence>
<protein>
    <submittedName>
        <fullName evidence="1">Uncharacterized protein</fullName>
    </submittedName>
</protein>
<dbReference type="EMBL" id="JANSHE010003836">
    <property type="protein sequence ID" value="KAJ2984230.1"/>
    <property type="molecule type" value="Genomic_DNA"/>
</dbReference>
<organism evidence="1 2">
    <name type="scientific">Trametes sanguinea</name>
    <dbReference type="NCBI Taxonomy" id="158606"/>
    <lineage>
        <taxon>Eukaryota</taxon>
        <taxon>Fungi</taxon>
        <taxon>Dikarya</taxon>
        <taxon>Basidiomycota</taxon>
        <taxon>Agaricomycotina</taxon>
        <taxon>Agaricomycetes</taxon>
        <taxon>Polyporales</taxon>
        <taxon>Polyporaceae</taxon>
        <taxon>Trametes</taxon>
    </lineage>
</organism>
<accession>A0ACC1NY67</accession>
<comment type="caution">
    <text evidence="1">The sequence shown here is derived from an EMBL/GenBank/DDBJ whole genome shotgun (WGS) entry which is preliminary data.</text>
</comment>